<comment type="cofactor">
    <cofactor evidence="2">
        <name>heme b</name>
        <dbReference type="ChEBI" id="CHEBI:60344"/>
    </cofactor>
</comment>
<dbReference type="GO" id="GO:0006089">
    <property type="term" value="P:lactate metabolic process"/>
    <property type="evidence" value="ECO:0007669"/>
    <property type="project" value="TreeGrafter"/>
</dbReference>
<evidence type="ECO:0000256" key="8">
    <source>
        <dbReference type="ARBA" id="ARBA00022643"/>
    </source>
</evidence>
<dbReference type="InterPro" id="IPR037458">
    <property type="entry name" value="L-MDH/L-LDH_FMN-bd"/>
</dbReference>
<feature type="domain" description="FMN hydroxy acid dehydrogenase" evidence="24">
    <location>
        <begin position="108"/>
        <end position="472"/>
    </location>
</feature>
<dbReference type="AlphaFoldDB" id="A0A5B0R3C7"/>
<evidence type="ECO:0000256" key="22">
    <source>
        <dbReference type="SAM" id="MobiDB-lite"/>
    </source>
</evidence>
<keyword evidence="13" id="KW-0496">Mitochondrion</keyword>
<evidence type="ECO:0000256" key="2">
    <source>
        <dbReference type="ARBA" id="ARBA00001970"/>
    </source>
</evidence>
<keyword evidence="12" id="KW-0408">Iron</keyword>
<evidence type="ECO:0000256" key="7">
    <source>
        <dbReference type="ARBA" id="ARBA00022630"/>
    </source>
</evidence>
<dbReference type="EMBL" id="VSWC01000001">
    <property type="protein sequence ID" value="KAA1119930.1"/>
    <property type="molecule type" value="Genomic_DNA"/>
</dbReference>
<dbReference type="SUPFAM" id="SSF51395">
    <property type="entry name" value="FMN-linked oxidoreductases"/>
    <property type="match status" value="1"/>
</dbReference>
<evidence type="ECO:0000256" key="17">
    <source>
        <dbReference type="ARBA" id="ARBA00066458"/>
    </source>
</evidence>
<dbReference type="GO" id="GO:0005758">
    <property type="term" value="C:mitochondrial intermembrane space"/>
    <property type="evidence" value="ECO:0007669"/>
    <property type="project" value="UniProtKB-SubCell"/>
</dbReference>
<evidence type="ECO:0000256" key="18">
    <source>
        <dbReference type="ARBA" id="ARBA00068515"/>
    </source>
</evidence>
<dbReference type="FunFam" id="3.20.20.70:FF:000062">
    <property type="entry name" value="Cytochrome b2, mitochondrial, putative"/>
    <property type="match status" value="1"/>
</dbReference>
<dbReference type="GO" id="GO:0046872">
    <property type="term" value="F:metal ion binding"/>
    <property type="evidence" value="ECO:0007669"/>
    <property type="project" value="UniProtKB-KW"/>
</dbReference>
<comment type="subunit">
    <text evidence="4">Homotetramer.</text>
</comment>
<evidence type="ECO:0000313" key="25">
    <source>
        <dbReference type="EMBL" id="KAA1119930.1"/>
    </source>
</evidence>
<dbReference type="PROSITE" id="PS50255">
    <property type="entry name" value="CYTOCHROME_B5_2"/>
    <property type="match status" value="1"/>
</dbReference>
<keyword evidence="26" id="KW-1185">Reference proteome</keyword>
<gene>
    <name evidence="25" type="ORF">PGT21_036261</name>
</gene>
<keyword evidence="7" id="KW-0285">Flavoprotein</keyword>
<comment type="similarity">
    <text evidence="15">In the C-terminal section; belongs to the FMN-dependent alpha-hydroxy acid dehydrogenase family.</text>
</comment>
<sequence>MKELSAEEIKKHSNSSSCWIVIHKQAYDLTEFLPEHPGGQAILLKYAGMDASDVYDPIHPPGTIEEYLDKKHHKGRVKETDLKMLQPDDSTKNKSKHGSSNDEADHVPSLSSCLSLYDFESIAVSRMTAQAWAYYSSGSDDEISLRENRAAFQRVWFRPRILRDVRRIDYSCQLLGCKSSMPIYITATALGKLGHPEGEKNLTIAAGQEGIIQMIPTLASCAFEELVQARAESQNQWYQVYVNQDREKTKKLILKAERAGIKAFFITVDAPQLGRREKDMRLKFEDLGSDVQNKENEKVDRSQGATRAISSFIDASLSWDDIPWLKSITKLPILLKGVQSWEDAVMAQERGLQGIVLSNHGGRQLDYSRSGLEVLVEVVDKLRELGSWNPREFGVFMDGGVRRASDVLKALCLGATGVGLGRPFLYAYSVYGSQGVVRAIQILKDEMEMNMRLSSVPTSLTLSLSAWFMIIDLSCSVGAPTLADLSPDMVDISALKNRVIDSTPDFKARQNYIPLPKITASKL</sequence>
<dbReference type="GO" id="GO:0020037">
    <property type="term" value="F:heme binding"/>
    <property type="evidence" value="ECO:0007669"/>
    <property type="project" value="InterPro"/>
</dbReference>
<dbReference type="InterPro" id="IPR000262">
    <property type="entry name" value="FMN-dep_DH"/>
</dbReference>
<name>A0A5B0R3C7_PUCGR</name>
<evidence type="ECO:0000256" key="3">
    <source>
        <dbReference type="ARBA" id="ARBA00004569"/>
    </source>
</evidence>
<dbReference type="CDD" id="cd02922">
    <property type="entry name" value="FCB2_FMN"/>
    <property type="match status" value="1"/>
</dbReference>
<protein>
    <recommendedName>
        <fullName evidence="18">L-lactate dehydrogenase (cytochrome)</fullName>
        <ecNumber evidence="17">1.1.2.3</ecNumber>
    </recommendedName>
    <alternativeName>
        <fullName evidence="20">Cytochrome b2</fullName>
    </alternativeName>
    <alternativeName>
        <fullName evidence="19">Flavocytochrome b2</fullName>
    </alternativeName>
    <alternativeName>
        <fullName evidence="21">L-lactate ferricytochrome c oxidoreductase</fullName>
    </alternativeName>
</protein>
<dbReference type="InterPro" id="IPR001199">
    <property type="entry name" value="Cyt_B5-like_heme/steroid-bd"/>
</dbReference>
<dbReference type="Proteomes" id="UP000324748">
    <property type="component" value="Unassembled WGS sequence"/>
</dbReference>
<reference evidence="25 26" key="1">
    <citation type="submission" date="2019-05" db="EMBL/GenBank/DDBJ databases">
        <title>Emergence of the Ug99 lineage of the wheat stem rust pathogen through somatic hybridization.</title>
        <authorList>
            <person name="Li F."/>
            <person name="Upadhyaya N.M."/>
            <person name="Sperschneider J."/>
            <person name="Matny O."/>
            <person name="Nguyen-Phuc H."/>
            <person name="Mago R."/>
            <person name="Raley C."/>
            <person name="Miller M.E."/>
            <person name="Silverstein K.A.T."/>
            <person name="Henningsen E."/>
            <person name="Hirsch C.D."/>
            <person name="Visser B."/>
            <person name="Pretorius Z.A."/>
            <person name="Steffenson B.J."/>
            <person name="Schwessinger B."/>
            <person name="Dodds P.N."/>
            <person name="Figueroa M."/>
        </authorList>
    </citation>
    <scope>NUCLEOTIDE SEQUENCE [LARGE SCALE GENOMIC DNA]</scope>
    <source>
        <strain evidence="25">21-0</strain>
    </source>
</reference>
<evidence type="ECO:0000256" key="13">
    <source>
        <dbReference type="ARBA" id="ARBA00023128"/>
    </source>
</evidence>
<evidence type="ECO:0000256" key="1">
    <source>
        <dbReference type="ARBA" id="ARBA00001917"/>
    </source>
</evidence>
<keyword evidence="11" id="KW-0560">Oxidoreductase</keyword>
<keyword evidence="6" id="KW-0349">Heme</keyword>
<organism evidence="25 26">
    <name type="scientific">Puccinia graminis f. sp. tritici</name>
    <dbReference type="NCBI Taxonomy" id="56615"/>
    <lineage>
        <taxon>Eukaryota</taxon>
        <taxon>Fungi</taxon>
        <taxon>Dikarya</taxon>
        <taxon>Basidiomycota</taxon>
        <taxon>Pucciniomycotina</taxon>
        <taxon>Pucciniomycetes</taxon>
        <taxon>Pucciniales</taxon>
        <taxon>Pucciniaceae</taxon>
        <taxon>Puccinia</taxon>
    </lineage>
</organism>
<evidence type="ECO:0000256" key="10">
    <source>
        <dbReference type="ARBA" id="ARBA00022946"/>
    </source>
</evidence>
<dbReference type="InterPro" id="IPR037396">
    <property type="entry name" value="FMN_HAD"/>
</dbReference>
<dbReference type="InterPro" id="IPR036400">
    <property type="entry name" value="Cyt_B5-like_heme/steroid_sf"/>
</dbReference>
<keyword evidence="10" id="KW-0809">Transit peptide</keyword>
<dbReference type="PANTHER" id="PTHR10578:SF148">
    <property type="entry name" value="L-LACTATE DEHYDROGENASE (CYTOCHROME)"/>
    <property type="match status" value="1"/>
</dbReference>
<evidence type="ECO:0000256" key="12">
    <source>
        <dbReference type="ARBA" id="ARBA00023004"/>
    </source>
</evidence>
<dbReference type="PANTHER" id="PTHR10578">
    <property type="entry name" value="S -2-HYDROXY-ACID OXIDASE-RELATED"/>
    <property type="match status" value="1"/>
</dbReference>
<evidence type="ECO:0000256" key="20">
    <source>
        <dbReference type="ARBA" id="ARBA00078774"/>
    </source>
</evidence>
<dbReference type="InterPro" id="IPR013785">
    <property type="entry name" value="Aldolase_TIM"/>
</dbReference>
<comment type="similarity">
    <text evidence="16">In the N-terminal section; belongs to the cytochrome b5 family.</text>
</comment>
<evidence type="ECO:0000256" key="11">
    <source>
        <dbReference type="ARBA" id="ARBA00023002"/>
    </source>
</evidence>
<dbReference type="FunFam" id="3.10.120.10:FF:000009">
    <property type="entry name" value="Cytochrome b2, mitochondrial, putative"/>
    <property type="match status" value="1"/>
</dbReference>
<dbReference type="OrthoDB" id="1925334at2759"/>
<evidence type="ECO:0000259" key="23">
    <source>
        <dbReference type="PROSITE" id="PS50255"/>
    </source>
</evidence>
<dbReference type="Pfam" id="PF01070">
    <property type="entry name" value="FMN_dh"/>
    <property type="match status" value="1"/>
</dbReference>
<keyword evidence="5" id="KW-0813">Transport</keyword>
<comment type="caution">
    <text evidence="25">The sequence shown here is derived from an EMBL/GenBank/DDBJ whole genome shotgun (WGS) entry which is preliminary data.</text>
</comment>
<comment type="cofactor">
    <cofactor evidence="1">
        <name>FMN</name>
        <dbReference type="ChEBI" id="CHEBI:58210"/>
    </cofactor>
</comment>
<accession>A0A5B0R3C7</accession>
<dbReference type="GO" id="GO:0004460">
    <property type="term" value="F:L-lactate dehydrogenase (cytochrome) activity"/>
    <property type="evidence" value="ECO:0007669"/>
    <property type="project" value="UniProtKB-EC"/>
</dbReference>
<evidence type="ECO:0000256" key="14">
    <source>
        <dbReference type="ARBA" id="ARBA00052399"/>
    </source>
</evidence>
<dbReference type="PROSITE" id="PS51349">
    <property type="entry name" value="FMN_HYDROXY_ACID_DH_2"/>
    <property type="match status" value="1"/>
</dbReference>
<evidence type="ECO:0000256" key="5">
    <source>
        <dbReference type="ARBA" id="ARBA00022448"/>
    </source>
</evidence>
<dbReference type="PROSITE" id="PS00191">
    <property type="entry name" value="CYTOCHROME_B5_1"/>
    <property type="match status" value="1"/>
</dbReference>
<comment type="catalytic activity">
    <reaction evidence="14">
        <text>(S)-lactate + 2 Fe(III)-[cytochrome c] = 2 Fe(II)-[cytochrome c] + pyruvate + 2 H(+)</text>
        <dbReference type="Rhea" id="RHEA:19909"/>
        <dbReference type="Rhea" id="RHEA-COMP:10350"/>
        <dbReference type="Rhea" id="RHEA-COMP:14399"/>
        <dbReference type="ChEBI" id="CHEBI:15361"/>
        <dbReference type="ChEBI" id="CHEBI:15378"/>
        <dbReference type="ChEBI" id="CHEBI:16651"/>
        <dbReference type="ChEBI" id="CHEBI:29033"/>
        <dbReference type="ChEBI" id="CHEBI:29034"/>
        <dbReference type="EC" id="1.1.2.3"/>
    </reaction>
    <physiologicalReaction direction="left-to-right" evidence="14">
        <dbReference type="Rhea" id="RHEA:19910"/>
    </physiologicalReaction>
</comment>
<dbReference type="Gene3D" id="3.10.120.10">
    <property type="entry name" value="Cytochrome b5-like heme/steroid binding domain"/>
    <property type="match status" value="1"/>
</dbReference>
<dbReference type="SMART" id="SM01117">
    <property type="entry name" value="Cyt-b5"/>
    <property type="match status" value="1"/>
</dbReference>
<evidence type="ECO:0000256" key="4">
    <source>
        <dbReference type="ARBA" id="ARBA00011881"/>
    </source>
</evidence>
<dbReference type="Gene3D" id="3.20.20.70">
    <property type="entry name" value="Aldolase class I"/>
    <property type="match status" value="1"/>
</dbReference>
<evidence type="ECO:0000256" key="9">
    <source>
        <dbReference type="ARBA" id="ARBA00022723"/>
    </source>
</evidence>
<dbReference type="EC" id="1.1.2.3" evidence="17"/>
<dbReference type="SUPFAM" id="SSF55856">
    <property type="entry name" value="Cytochrome b5-like heme/steroid binding domain"/>
    <property type="match status" value="1"/>
</dbReference>
<dbReference type="Pfam" id="PF00173">
    <property type="entry name" value="Cyt-b5"/>
    <property type="match status" value="1"/>
</dbReference>
<evidence type="ECO:0000256" key="6">
    <source>
        <dbReference type="ARBA" id="ARBA00022617"/>
    </source>
</evidence>
<evidence type="ECO:0000256" key="15">
    <source>
        <dbReference type="ARBA" id="ARBA00061137"/>
    </source>
</evidence>
<dbReference type="InterPro" id="IPR018506">
    <property type="entry name" value="Cyt_B5_heme-BS"/>
</dbReference>
<evidence type="ECO:0000256" key="21">
    <source>
        <dbReference type="ARBA" id="ARBA00078938"/>
    </source>
</evidence>
<feature type="domain" description="Cytochrome b5 heme-binding" evidence="23">
    <location>
        <begin position="1"/>
        <end position="78"/>
    </location>
</feature>
<evidence type="ECO:0000256" key="16">
    <source>
        <dbReference type="ARBA" id="ARBA00061589"/>
    </source>
</evidence>
<dbReference type="InterPro" id="IPR008259">
    <property type="entry name" value="FMN_hydac_DH_AS"/>
</dbReference>
<keyword evidence="8" id="KW-0288">FMN</keyword>
<dbReference type="PROSITE" id="PS00557">
    <property type="entry name" value="FMN_HYDROXY_ACID_DH_1"/>
    <property type="match status" value="1"/>
</dbReference>
<evidence type="ECO:0000256" key="19">
    <source>
        <dbReference type="ARBA" id="ARBA00075949"/>
    </source>
</evidence>
<feature type="region of interest" description="Disordered" evidence="22">
    <location>
        <begin position="78"/>
        <end position="106"/>
    </location>
</feature>
<evidence type="ECO:0000259" key="24">
    <source>
        <dbReference type="PROSITE" id="PS51349"/>
    </source>
</evidence>
<keyword evidence="9" id="KW-0479">Metal-binding</keyword>
<evidence type="ECO:0000313" key="26">
    <source>
        <dbReference type="Proteomes" id="UP000324748"/>
    </source>
</evidence>
<comment type="subcellular location">
    <subcellularLocation>
        <location evidence="3">Mitochondrion intermembrane space</location>
    </subcellularLocation>
</comment>
<proteinExistence type="inferred from homology"/>